<protein>
    <recommendedName>
        <fullName evidence="3">L-tyrosine decarboxylase</fullName>
    </recommendedName>
</protein>
<dbReference type="GeneID" id="93146959"/>
<organism evidence="1 2">
    <name type="scientific">Hungatella hathewayi DSM 13479</name>
    <dbReference type="NCBI Taxonomy" id="566550"/>
    <lineage>
        <taxon>Bacteria</taxon>
        <taxon>Bacillati</taxon>
        <taxon>Bacillota</taxon>
        <taxon>Clostridia</taxon>
        <taxon>Lachnospirales</taxon>
        <taxon>Lachnospiraceae</taxon>
        <taxon>Hungatella</taxon>
    </lineage>
</organism>
<dbReference type="AlphaFoldDB" id="D3AEW0"/>
<accession>D3AEW0</accession>
<evidence type="ECO:0000313" key="1">
    <source>
        <dbReference type="EMBL" id="EFC99618.1"/>
    </source>
</evidence>
<evidence type="ECO:0000313" key="2">
    <source>
        <dbReference type="Proteomes" id="UP000004968"/>
    </source>
</evidence>
<comment type="caution">
    <text evidence="1">The sequence shown here is derived from an EMBL/GenBank/DDBJ whole genome shotgun (WGS) entry which is preliminary data.</text>
</comment>
<reference evidence="1 2" key="1">
    <citation type="submission" date="2010-01" db="EMBL/GenBank/DDBJ databases">
        <authorList>
            <person name="Weinstock G."/>
            <person name="Sodergren E."/>
            <person name="Clifton S."/>
            <person name="Fulton L."/>
            <person name="Fulton B."/>
            <person name="Courtney L."/>
            <person name="Fronick C."/>
            <person name="Harrison M."/>
            <person name="Strong C."/>
            <person name="Farmer C."/>
            <person name="Delahaunty K."/>
            <person name="Markovic C."/>
            <person name="Hall O."/>
            <person name="Minx P."/>
            <person name="Tomlinson C."/>
            <person name="Mitreva M."/>
            <person name="Nelson J."/>
            <person name="Hou S."/>
            <person name="Wollam A."/>
            <person name="Pepin K.H."/>
            <person name="Johnson M."/>
            <person name="Bhonagiri V."/>
            <person name="Nash W.E."/>
            <person name="Warren W."/>
            <person name="Chinwalla A."/>
            <person name="Mardis E.R."/>
            <person name="Wilson R.K."/>
        </authorList>
    </citation>
    <scope>NUCLEOTIDE SEQUENCE [LARGE SCALE GENOMIC DNA]</scope>
    <source>
        <strain evidence="1 2">DSM 13479</strain>
    </source>
</reference>
<gene>
    <name evidence="1" type="ORF">CLOSTHATH_02144</name>
</gene>
<dbReference type="RefSeq" id="WP_006772666.1">
    <property type="nucleotide sequence ID" value="NZ_GG667635.1"/>
</dbReference>
<sequence>MKKRYSIPKEQCTCGISELYDNVAKIIGISNVSKAVYDCRKLSITKKVLDCLYKFYHSENQSDETITTCMLLYGPKADLDGDGYEVEVEDGFVTKGV</sequence>
<dbReference type="EMBL" id="ACIO01000160">
    <property type="protein sequence ID" value="EFC99618.1"/>
    <property type="molecule type" value="Genomic_DNA"/>
</dbReference>
<dbReference type="Proteomes" id="UP000004968">
    <property type="component" value="Unassembled WGS sequence"/>
</dbReference>
<proteinExistence type="predicted"/>
<evidence type="ECO:0008006" key="3">
    <source>
        <dbReference type="Google" id="ProtNLM"/>
    </source>
</evidence>
<dbReference type="HOGENOM" id="CLU_176196_0_0_9"/>
<name>D3AEW0_9FIRM</name>